<dbReference type="InterPro" id="IPR004358">
    <property type="entry name" value="Sig_transdc_His_kin-like_C"/>
</dbReference>
<dbReference type="GO" id="GO:0000155">
    <property type="term" value="F:phosphorelay sensor kinase activity"/>
    <property type="evidence" value="ECO:0007669"/>
    <property type="project" value="InterPro"/>
</dbReference>
<evidence type="ECO:0000256" key="1">
    <source>
        <dbReference type="ARBA" id="ARBA00000085"/>
    </source>
</evidence>
<dbReference type="InterPro" id="IPR003660">
    <property type="entry name" value="HAMP_dom"/>
</dbReference>
<dbReference type="GO" id="GO:0005886">
    <property type="term" value="C:plasma membrane"/>
    <property type="evidence" value="ECO:0007669"/>
    <property type="project" value="UniProtKB-SubCell"/>
</dbReference>
<evidence type="ECO:0000256" key="3">
    <source>
        <dbReference type="ARBA" id="ARBA00004533"/>
    </source>
</evidence>
<evidence type="ECO:0000256" key="2">
    <source>
        <dbReference type="ARBA" id="ARBA00004141"/>
    </source>
</evidence>
<evidence type="ECO:0000256" key="12">
    <source>
        <dbReference type="ARBA" id="ARBA00022840"/>
    </source>
</evidence>
<keyword evidence="10" id="KW-0547">Nucleotide-binding</keyword>
<evidence type="ECO:0000256" key="4">
    <source>
        <dbReference type="ARBA" id="ARBA00012438"/>
    </source>
</evidence>
<organism evidence="19">
    <name type="scientific">marine sediment metagenome</name>
    <dbReference type="NCBI Taxonomy" id="412755"/>
    <lineage>
        <taxon>unclassified sequences</taxon>
        <taxon>metagenomes</taxon>
        <taxon>ecological metagenomes</taxon>
    </lineage>
</organism>
<dbReference type="FunFam" id="1.10.287.130:FF:000001">
    <property type="entry name" value="Two-component sensor histidine kinase"/>
    <property type="match status" value="1"/>
</dbReference>
<dbReference type="SUPFAM" id="SSF158472">
    <property type="entry name" value="HAMP domain-like"/>
    <property type="match status" value="1"/>
</dbReference>
<dbReference type="SUPFAM" id="SSF47384">
    <property type="entry name" value="Homodimeric domain of signal transducing histidine kinase"/>
    <property type="match status" value="1"/>
</dbReference>
<dbReference type="SUPFAM" id="SSF55874">
    <property type="entry name" value="ATPase domain of HSP90 chaperone/DNA topoisomerase II/histidine kinase"/>
    <property type="match status" value="1"/>
</dbReference>
<evidence type="ECO:0000256" key="16">
    <source>
        <dbReference type="SAM" id="Phobius"/>
    </source>
</evidence>
<dbReference type="PROSITE" id="PS50109">
    <property type="entry name" value="HIS_KIN"/>
    <property type="match status" value="1"/>
</dbReference>
<dbReference type="PRINTS" id="PR00344">
    <property type="entry name" value="BCTRLSENSOR"/>
</dbReference>
<dbReference type="EMBL" id="LAZR01000730">
    <property type="protein sequence ID" value="KKN59333.1"/>
    <property type="molecule type" value="Genomic_DNA"/>
</dbReference>
<keyword evidence="14" id="KW-0902">Two-component regulatory system</keyword>
<dbReference type="PANTHER" id="PTHR45436:SF15">
    <property type="entry name" value="SENSOR HISTIDINE KINASE CUSS"/>
    <property type="match status" value="1"/>
</dbReference>
<evidence type="ECO:0000256" key="5">
    <source>
        <dbReference type="ARBA" id="ARBA00022475"/>
    </source>
</evidence>
<dbReference type="CDD" id="cd06225">
    <property type="entry name" value="HAMP"/>
    <property type="match status" value="1"/>
</dbReference>
<comment type="caution">
    <text evidence="19">The sequence shown here is derived from an EMBL/GenBank/DDBJ whole genome shotgun (WGS) entry which is preliminary data.</text>
</comment>
<dbReference type="InterPro" id="IPR003661">
    <property type="entry name" value="HisK_dim/P_dom"/>
</dbReference>
<keyword evidence="15 16" id="KW-0472">Membrane</keyword>
<evidence type="ECO:0000256" key="11">
    <source>
        <dbReference type="ARBA" id="ARBA00022777"/>
    </source>
</evidence>
<keyword evidence="6" id="KW-0997">Cell inner membrane</keyword>
<evidence type="ECO:0000256" key="15">
    <source>
        <dbReference type="ARBA" id="ARBA00023136"/>
    </source>
</evidence>
<dbReference type="InterPro" id="IPR006290">
    <property type="entry name" value="CztS_silS_copS"/>
</dbReference>
<dbReference type="PANTHER" id="PTHR45436">
    <property type="entry name" value="SENSOR HISTIDINE KINASE YKOH"/>
    <property type="match status" value="1"/>
</dbReference>
<dbReference type="FunFam" id="3.30.565.10:FF:000006">
    <property type="entry name" value="Sensor histidine kinase WalK"/>
    <property type="match status" value="1"/>
</dbReference>
<dbReference type="Pfam" id="PF02518">
    <property type="entry name" value="HATPase_c"/>
    <property type="match status" value="1"/>
</dbReference>
<protein>
    <recommendedName>
        <fullName evidence="4">histidine kinase</fullName>
        <ecNumber evidence="4">2.7.13.3</ecNumber>
    </recommendedName>
</protein>
<dbReference type="SMART" id="SM00388">
    <property type="entry name" value="HisKA"/>
    <property type="match status" value="1"/>
</dbReference>
<dbReference type="SMART" id="SM00387">
    <property type="entry name" value="HATPase_c"/>
    <property type="match status" value="1"/>
</dbReference>
<dbReference type="Pfam" id="PF00672">
    <property type="entry name" value="HAMP"/>
    <property type="match status" value="1"/>
</dbReference>
<dbReference type="EC" id="2.7.13.3" evidence="4"/>
<evidence type="ECO:0000256" key="7">
    <source>
        <dbReference type="ARBA" id="ARBA00022553"/>
    </source>
</evidence>
<accession>A0A0F9V0I0</accession>
<proteinExistence type="predicted"/>
<keyword evidence="8" id="KW-0808">Transferase</keyword>
<comment type="subcellular location">
    <subcellularLocation>
        <location evidence="3">Cell inner membrane</location>
    </subcellularLocation>
    <subcellularLocation>
        <location evidence="2">Membrane</location>
        <topology evidence="2">Multi-pass membrane protein</topology>
    </subcellularLocation>
</comment>
<evidence type="ECO:0000256" key="9">
    <source>
        <dbReference type="ARBA" id="ARBA00022692"/>
    </source>
</evidence>
<feature type="domain" description="Histidine kinase" evidence="17">
    <location>
        <begin position="241"/>
        <end position="457"/>
    </location>
</feature>
<feature type="transmembrane region" description="Helical" evidence="16">
    <location>
        <begin position="159"/>
        <end position="179"/>
    </location>
</feature>
<evidence type="ECO:0000256" key="10">
    <source>
        <dbReference type="ARBA" id="ARBA00022741"/>
    </source>
</evidence>
<dbReference type="PROSITE" id="PS50885">
    <property type="entry name" value="HAMP"/>
    <property type="match status" value="1"/>
</dbReference>
<dbReference type="InterPro" id="IPR036890">
    <property type="entry name" value="HATPase_C_sf"/>
</dbReference>
<gene>
    <name evidence="19" type="ORF">LCGC14_0543160</name>
</gene>
<name>A0A0F9V0I0_9ZZZZ</name>
<keyword evidence="7" id="KW-0597">Phosphoprotein</keyword>
<comment type="catalytic activity">
    <reaction evidence="1">
        <text>ATP + protein L-histidine = ADP + protein N-phospho-L-histidine.</text>
        <dbReference type="EC" id="2.7.13.3"/>
    </reaction>
</comment>
<dbReference type="InterPro" id="IPR036097">
    <property type="entry name" value="HisK_dim/P_sf"/>
</dbReference>
<evidence type="ECO:0000313" key="19">
    <source>
        <dbReference type="EMBL" id="KKN59333.1"/>
    </source>
</evidence>
<evidence type="ECO:0000259" key="18">
    <source>
        <dbReference type="PROSITE" id="PS50885"/>
    </source>
</evidence>
<dbReference type="InterPro" id="IPR050428">
    <property type="entry name" value="TCS_sensor_his_kinase"/>
</dbReference>
<dbReference type="InterPro" id="IPR005467">
    <property type="entry name" value="His_kinase_dom"/>
</dbReference>
<dbReference type="Gene3D" id="1.10.287.130">
    <property type="match status" value="1"/>
</dbReference>
<dbReference type="Gene3D" id="6.10.340.10">
    <property type="match status" value="1"/>
</dbReference>
<sequence>MSMLSMRARMALLFILVVTTVLAFAAVSFDFFCRLHFERQDEQVLQHKIQSLEAVLSRNDGLGSSIMSDIDRLLDTSFGFAVVIKAGNRVVYSHHNLPEKYLPFNNSGNADKWLIQVGPNIYTGTTQRIGEWADGEGKTIHLALDVTHRTHFFEMIRQWFIYTLLISAVLSGVLGYAFIGRGLKPISRLSKTTSTITANCLETRIPAESVPTELHELVNSFNAMLERLDNSFLRLSGFSADIAHELRTPLNSMLTQTEVALMKDRSGEDYKEILLSTLEELRRMSRMVDDMLFLAKADNGMITPDLEDHNLATIGASVLEYYEYAADEKGLKLIMSCEGVTWVQGDNLMLRRALSNILSNAVRYADEGTVVVIEVSRADDWVLLKVSNQGPIISAEHIDKLFDRFYRIDTARREGSTLNAGLGMAITRSIIEAHKGTIECSSADRITTFEIKLAAIV</sequence>
<evidence type="ECO:0000256" key="8">
    <source>
        <dbReference type="ARBA" id="ARBA00022679"/>
    </source>
</evidence>
<evidence type="ECO:0000259" key="17">
    <source>
        <dbReference type="PROSITE" id="PS50109"/>
    </source>
</evidence>
<dbReference type="GO" id="GO:0005524">
    <property type="term" value="F:ATP binding"/>
    <property type="evidence" value="ECO:0007669"/>
    <property type="project" value="UniProtKB-KW"/>
</dbReference>
<dbReference type="Pfam" id="PF00512">
    <property type="entry name" value="HisKA"/>
    <property type="match status" value="1"/>
</dbReference>
<keyword evidence="5" id="KW-1003">Cell membrane</keyword>
<dbReference type="InterPro" id="IPR003594">
    <property type="entry name" value="HATPase_dom"/>
</dbReference>
<keyword evidence="9 16" id="KW-0812">Transmembrane</keyword>
<dbReference type="SMART" id="SM00304">
    <property type="entry name" value="HAMP"/>
    <property type="match status" value="1"/>
</dbReference>
<keyword evidence="12" id="KW-0067">ATP-binding</keyword>
<evidence type="ECO:0000256" key="14">
    <source>
        <dbReference type="ARBA" id="ARBA00023012"/>
    </source>
</evidence>
<keyword evidence="11" id="KW-0418">Kinase</keyword>
<dbReference type="AlphaFoldDB" id="A0A0F9V0I0"/>
<evidence type="ECO:0000256" key="13">
    <source>
        <dbReference type="ARBA" id="ARBA00022989"/>
    </source>
</evidence>
<reference evidence="19" key="1">
    <citation type="journal article" date="2015" name="Nature">
        <title>Complex archaea that bridge the gap between prokaryotes and eukaryotes.</title>
        <authorList>
            <person name="Spang A."/>
            <person name="Saw J.H."/>
            <person name="Jorgensen S.L."/>
            <person name="Zaremba-Niedzwiedzka K."/>
            <person name="Martijn J."/>
            <person name="Lind A.E."/>
            <person name="van Eijk R."/>
            <person name="Schleper C."/>
            <person name="Guy L."/>
            <person name="Ettema T.J."/>
        </authorList>
    </citation>
    <scope>NUCLEOTIDE SEQUENCE</scope>
</reference>
<dbReference type="CDD" id="cd00082">
    <property type="entry name" value="HisKA"/>
    <property type="match status" value="1"/>
</dbReference>
<dbReference type="Gene3D" id="3.30.565.10">
    <property type="entry name" value="Histidine kinase-like ATPase, C-terminal domain"/>
    <property type="match status" value="1"/>
</dbReference>
<evidence type="ECO:0000256" key="6">
    <source>
        <dbReference type="ARBA" id="ARBA00022519"/>
    </source>
</evidence>
<dbReference type="NCBIfam" id="TIGR01386">
    <property type="entry name" value="cztS_silS_copS"/>
    <property type="match status" value="1"/>
</dbReference>
<feature type="domain" description="HAMP" evidence="18">
    <location>
        <begin position="180"/>
        <end position="233"/>
    </location>
</feature>
<keyword evidence="13 16" id="KW-1133">Transmembrane helix</keyword>